<protein>
    <submittedName>
        <fullName evidence="2">Uncharacterized protein</fullName>
    </submittedName>
</protein>
<dbReference type="AlphaFoldDB" id="A0A0G4GTN4"/>
<feature type="compositionally biased region" description="Polar residues" evidence="1">
    <location>
        <begin position="272"/>
        <end position="286"/>
    </location>
</feature>
<feature type="compositionally biased region" description="Low complexity" evidence="1">
    <location>
        <begin position="289"/>
        <end position="305"/>
    </location>
</feature>
<proteinExistence type="predicted"/>
<reference evidence="2 3" key="1">
    <citation type="submission" date="2014-11" db="EMBL/GenBank/DDBJ databases">
        <authorList>
            <person name="Zhu J."/>
            <person name="Qi W."/>
            <person name="Song R."/>
        </authorList>
    </citation>
    <scope>NUCLEOTIDE SEQUENCE [LARGE SCALE GENOMIC DNA]</scope>
</reference>
<organism evidence="2 3">
    <name type="scientific">Vitrella brassicaformis (strain CCMP3155)</name>
    <dbReference type="NCBI Taxonomy" id="1169540"/>
    <lineage>
        <taxon>Eukaryota</taxon>
        <taxon>Sar</taxon>
        <taxon>Alveolata</taxon>
        <taxon>Colpodellida</taxon>
        <taxon>Vitrellaceae</taxon>
        <taxon>Vitrella</taxon>
    </lineage>
</organism>
<feature type="region of interest" description="Disordered" evidence="1">
    <location>
        <begin position="169"/>
        <end position="323"/>
    </location>
</feature>
<evidence type="ECO:0000256" key="1">
    <source>
        <dbReference type="SAM" id="MobiDB-lite"/>
    </source>
</evidence>
<evidence type="ECO:0000313" key="2">
    <source>
        <dbReference type="EMBL" id="CEM34131.1"/>
    </source>
</evidence>
<accession>A0A0G4GTN4</accession>
<dbReference type="InParanoid" id="A0A0G4GTN4"/>
<feature type="compositionally biased region" description="Polar residues" evidence="1">
    <location>
        <begin position="187"/>
        <end position="210"/>
    </location>
</feature>
<dbReference type="EMBL" id="CDMY01000803">
    <property type="protein sequence ID" value="CEM34131.1"/>
    <property type="molecule type" value="Genomic_DNA"/>
</dbReference>
<feature type="compositionally biased region" description="Acidic residues" evidence="1">
    <location>
        <begin position="262"/>
        <end position="271"/>
    </location>
</feature>
<feature type="non-terminal residue" evidence="2">
    <location>
        <position position="1"/>
    </location>
</feature>
<sequence>CLRCLLRTYTHQNGHRCPQCRAHFAFEVLEEAVGGEGTLPLRAHIIEHVDRNAPRADAADEYDAGEAVEGGWRPEEDVLLLPGTDRLLLELPQLNRNLRLGIEEPPLRGSMAEMEEAMANDPELYGPARQEEQDDDWRPSTEPFQPPSENTEQAAARTWVDVVNTRREAATPAASGSSNGAAKAPQSRRQNNIRPRTSTRASRANLSLTTRRQERQHGRRQRQIYLPRGFQLPRSVAWRPQRTGGGQPAMRSPNPFQALETIDVEEGDTDETATQGPQPRSGQQWRPVSRPAAPPEATASTEQPATQPPAPPGPTRGVRRPAS</sequence>
<feature type="region of interest" description="Disordered" evidence="1">
    <location>
        <begin position="127"/>
        <end position="155"/>
    </location>
</feature>
<feature type="compositionally biased region" description="Low complexity" evidence="1">
    <location>
        <begin position="170"/>
        <end position="185"/>
    </location>
</feature>
<dbReference type="VEuPathDB" id="CryptoDB:Vbra_4612"/>
<evidence type="ECO:0000313" key="3">
    <source>
        <dbReference type="Proteomes" id="UP000041254"/>
    </source>
</evidence>
<gene>
    <name evidence="2" type="ORF">Vbra_4612</name>
</gene>
<name>A0A0G4GTN4_VITBC</name>
<keyword evidence="3" id="KW-1185">Reference proteome</keyword>
<dbReference type="Proteomes" id="UP000041254">
    <property type="component" value="Unassembled WGS sequence"/>
</dbReference>